<evidence type="ECO:0000313" key="2">
    <source>
        <dbReference type="Proteomes" id="UP001201463"/>
    </source>
</evidence>
<name>A0ABS8X5Q0_9BURK</name>
<comment type="caution">
    <text evidence="1">The sequence shown here is derived from an EMBL/GenBank/DDBJ whole genome shotgun (WGS) entry which is preliminary data.</text>
</comment>
<proteinExistence type="predicted"/>
<sequence>MDADSGWCRGCARSLDEIAGWGGASDERQRHILAQLPARQAELRRRGLWLDPAPGSESAS</sequence>
<reference evidence="1 2" key="1">
    <citation type="submission" date="2021-12" db="EMBL/GenBank/DDBJ databases">
        <title>Genome seq of p7.</title>
        <authorList>
            <person name="Seo T."/>
        </authorList>
    </citation>
    <scope>NUCLEOTIDE SEQUENCE [LARGE SCALE GENOMIC DNA]</scope>
    <source>
        <strain evidence="1 2">P7</strain>
    </source>
</reference>
<gene>
    <name evidence="1" type="ORF">LXT12_00015</name>
</gene>
<dbReference type="Pfam" id="PF06945">
    <property type="entry name" value="DUF1289"/>
    <property type="match status" value="1"/>
</dbReference>
<keyword evidence="2" id="KW-1185">Reference proteome</keyword>
<dbReference type="Proteomes" id="UP001201463">
    <property type="component" value="Unassembled WGS sequence"/>
</dbReference>
<protein>
    <submittedName>
        <fullName evidence="1">DUF1289 domain-containing protein</fullName>
    </submittedName>
</protein>
<dbReference type="EMBL" id="JAJTWT010000001">
    <property type="protein sequence ID" value="MCE4535646.1"/>
    <property type="molecule type" value="Genomic_DNA"/>
</dbReference>
<accession>A0ABS8X5Q0</accession>
<dbReference type="InterPro" id="IPR010710">
    <property type="entry name" value="DUF1289"/>
</dbReference>
<evidence type="ECO:0000313" key="1">
    <source>
        <dbReference type="EMBL" id="MCE4535646.1"/>
    </source>
</evidence>
<organism evidence="1 2">
    <name type="scientific">Pelomonas caseinilytica</name>
    <dbReference type="NCBI Taxonomy" id="2906763"/>
    <lineage>
        <taxon>Bacteria</taxon>
        <taxon>Pseudomonadati</taxon>
        <taxon>Pseudomonadota</taxon>
        <taxon>Betaproteobacteria</taxon>
        <taxon>Burkholderiales</taxon>
        <taxon>Sphaerotilaceae</taxon>
        <taxon>Roseateles</taxon>
    </lineage>
</organism>